<evidence type="ECO:0000256" key="2">
    <source>
        <dbReference type="ARBA" id="ARBA00010823"/>
    </source>
</evidence>
<keyword evidence="5 12" id="KW-0812">Transmembrane</keyword>
<feature type="transmembrane region" description="Helical" evidence="12">
    <location>
        <begin position="189"/>
        <end position="220"/>
    </location>
</feature>
<dbReference type="InterPro" id="IPR005804">
    <property type="entry name" value="FA_desaturase_dom"/>
</dbReference>
<evidence type="ECO:0000256" key="3">
    <source>
        <dbReference type="ARBA" id="ARBA00022475"/>
    </source>
</evidence>
<gene>
    <name evidence="14" type="ORF">SAMN05444007_102312</name>
</gene>
<dbReference type="Pfam" id="PF00487">
    <property type="entry name" value="FA_desaturase"/>
    <property type="match status" value="1"/>
</dbReference>
<evidence type="ECO:0000256" key="10">
    <source>
        <dbReference type="ARBA" id="ARBA00023033"/>
    </source>
</evidence>
<evidence type="ECO:0000256" key="4">
    <source>
        <dbReference type="ARBA" id="ARBA00022519"/>
    </source>
</evidence>
<keyword evidence="7 12" id="KW-1133">Transmembrane helix</keyword>
<evidence type="ECO:0000313" key="15">
    <source>
        <dbReference type="Proteomes" id="UP000199379"/>
    </source>
</evidence>
<keyword evidence="4" id="KW-0997">Cell inner membrane</keyword>
<comment type="subcellular location">
    <subcellularLocation>
        <location evidence="1">Cell inner membrane</location>
        <topology evidence="1">Multi-pass membrane protein</topology>
    </subcellularLocation>
</comment>
<dbReference type="CDD" id="cd03512">
    <property type="entry name" value="Alkane-hydroxylase"/>
    <property type="match status" value="1"/>
</dbReference>
<evidence type="ECO:0000256" key="6">
    <source>
        <dbReference type="ARBA" id="ARBA00022723"/>
    </source>
</evidence>
<keyword evidence="10 14" id="KW-0503">Monooxygenase</keyword>
<dbReference type="EMBL" id="FNYD01000002">
    <property type="protein sequence ID" value="SEI77055.1"/>
    <property type="molecule type" value="Genomic_DNA"/>
</dbReference>
<evidence type="ECO:0000256" key="9">
    <source>
        <dbReference type="ARBA" id="ARBA00023004"/>
    </source>
</evidence>
<keyword evidence="6" id="KW-0479">Metal-binding</keyword>
<dbReference type="GO" id="GO:0046872">
    <property type="term" value="F:metal ion binding"/>
    <property type="evidence" value="ECO:0007669"/>
    <property type="project" value="UniProtKB-KW"/>
</dbReference>
<accession>A0A1H6TLE1</accession>
<evidence type="ECO:0000256" key="8">
    <source>
        <dbReference type="ARBA" id="ARBA00023002"/>
    </source>
</evidence>
<dbReference type="OrthoDB" id="4759734at2"/>
<evidence type="ECO:0000256" key="12">
    <source>
        <dbReference type="SAM" id="Phobius"/>
    </source>
</evidence>
<feature type="domain" description="Fatty acid desaturase" evidence="13">
    <location>
        <begin position="87"/>
        <end position="288"/>
    </location>
</feature>
<name>A0A1H6TLE1_9RHOB</name>
<dbReference type="RefSeq" id="WP_092362766.1">
    <property type="nucleotide sequence ID" value="NZ_BMGV01000002.1"/>
</dbReference>
<dbReference type="PANTHER" id="PTHR38674">
    <property type="entry name" value="ALKANE 1-MONOOXYGENASE 1"/>
    <property type="match status" value="1"/>
</dbReference>
<keyword evidence="8" id="KW-0560">Oxidoreductase</keyword>
<organism evidence="14 15">
    <name type="scientific">Cribrihabitans marinus</name>
    <dbReference type="NCBI Taxonomy" id="1227549"/>
    <lineage>
        <taxon>Bacteria</taxon>
        <taxon>Pseudomonadati</taxon>
        <taxon>Pseudomonadota</taxon>
        <taxon>Alphaproteobacteria</taxon>
        <taxon>Rhodobacterales</taxon>
        <taxon>Paracoccaceae</taxon>
        <taxon>Cribrihabitans</taxon>
    </lineage>
</organism>
<evidence type="ECO:0000256" key="7">
    <source>
        <dbReference type="ARBA" id="ARBA00022989"/>
    </source>
</evidence>
<keyword evidence="3" id="KW-1003">Cell membrane</keyword>
<dbReference type="InterPro" id="IPR033885">
    <property type="entry name" value="AlkB/XylM"/>
</dbReference>
<sequence length="328" mass="36034">MIWFWLASLSPVVTIALAALAGGIWPVVALLHVTGFVLLMDRLPAPRGRPARADDPLPAVQALAHLALLPLVIWSLAQGGAGNPGLLALGLSAGLYFGQVSNSNAHELIHRPIRWQRGLGVAVFVSLLFGHHASAHLLVHHVHVATERDPNSARRGEGFWHFWPRAWIGSFRAGLRAERRRHGDWTNPYVLYLAGAAAWGLIALVLGGWGGVVVLVLLALHAQMQLLLADYVQHYGLRRATGADGRPEPVAARHAWNAPQWYSSAMMLNAPRHSDHHLHPMRAYGDLRLDPEHPVLPRSMPAMAALALVPPLWRRVMDGHLRQLAERT</sequence>
<dbReference type="STRING" id="1227549.SAMN05444007_102312"/>
<dbReference type="GO" id="GO:0006629">
    <property type="term" value="P:lipid metabolic process"/>
    <property type="evidence" value="ECO:0007669"/>
    <property type="project" value="InterPro"/>
</dbReference>
<reference evidence="14 15" key="1">
    <citation type="submission" date="2016-10" db="EMBL/GenBank/DDBJ databases">
        <authorList>
            <person name="de Groot N.N."/>
        </authorList>
    </citation>
    <scope>NUCLEOTIDE SEQUENCE [LARGE SCALE GENOMIC DNA]</scope>
    <source>
        <strain evidence="14 15">DSM 29340</strain>
    </source>
</reference>
<dbReference type="PANTHER" id="PTHR38674:SF1">
    <property type="entry name" value="ALKANE 1-MONOOXYGENASE 1"/>
    <property type="match status" value="1"/>
</dbReference>
<dbReference type="GO" id="GO:0004497">
    <property type="term" value="F:monooxygenase activity"/>
    <property type="evidence" value="ECO:0007669"/>
    <property type="project" value="UniProtKB-KW"/>
</dbReference>
<evidence type="ECO:0000313" key="14">
    <source>
        <dbReference type="EMBL" id="SEI77055.1"/>
    </source>
</evidence>
<evidence type="ECO:0000256" key="11">
    <source>
        <dbReference type="ARBA" id="ARBA00023136"/>
    </source>
</evidence>
<keyword evidence="9" id="KW-0408">Iron</keyword>
<dbReference type="AlphaFoldDB" id="A0A1H6TLE1"/>
<protein>
    <submittedName>
        <fullName evidence="14">Alkane 1-monooxygenase</fullName>
    </submittedName>
</protein>
<keyword evidence="15" id="KW-1185">Reference proteome</keyword>
<evidence type="ECO:0000256" key="1">
    <source>
        <dbReference type="ARBA" id="ARBA00004429"/>
    </source>
</evidence>
<feature type="transmembrane region" description="Helical" evidence="12">
    <location>
        <begin position="12"/>
        <end position="39"/>
    </location>
</feature>
<comment type="similarity">
    <text evidence="2">Belongs to the fatty acid desaturase type 1 family. AlkB subfamily.</text>
</comment>
<evidence type="ECO:0000256" key="5">
    <source>
        <dbReference type="ARBA" id="ARBA00022692"/>
    </source>
</evidence>
<proteinExistence type="inferred from homology"/>
<feature type="transmembrane region" description="Helical" evidence="12">
    <location>
        <begin position="119"/>
        <end position="139"/>
    </location>
</feature>
<keyword evidence="11 12" id="KW-0472">Membrane</keyword>
<dbReference type="Proteomes" id="UP000199379">
    <property type="component" value="Unassembled WGS sequence"/>
</dbReference>
<evidence type="ECO:0000259" key="13">
    <source>
        <dbReference type="Pfam" id="PF00487"/>
    </source>
</evidence>
<dbReference type="GO" id="GO:0005886">
    <property type="term" value="C:plasma membrane"/>
    <property type="evidence" value="ECO:0007669"/>
    <property type="project" value="UniProtKB-SubCell"/>
</dbReference>